<feature type="transmembrane region" description="Helical" evidence="8">
    <location>
        <begin position="234"/>
        <end position="253"/>
    </location>
</feature>
<feature type="transmembrane region" description="Helical" evidence="8">
    <location>
        <begin position="59"/>
        <end position="77"/>
    </location>
</feature>
<keyword evidence="3" id="KW-0813">Transport</keyword>
<feature type="transmembrane region" description="Helical" evidence="8">
    <location>
        <begin position="28"/>
        <end position="47"/>
    </location>
</feature>
<evidence type="ECO:0000256" key="3">
    <source>
        <dbReference type="ARBA" id="ARBA00022448"/>
    </source>
</evidence>
<evidence type="ECO:0000256" key="2">
    <source>
        <dbReference type="ARBA" id="ARBA00006236"/>
    </source>
</evidence>
<dbReference type="GO" id="GO:0005886">
    <property type="term" value="C:plasma membrane"/>
    <property type="evidence" value="ECO:0007669"/>
    <property type="project" value="UniProtKB-SubCell"/>
</dbReference>
<feature type="transmembrane region" description="Helical" evidence="8">
    <location>
        <begin position="195"/>
        <end position="214"/>
    </location>
</feature>
<dbReference type="InterPro" id="IPR011701">
    <property type="entry name" value="MFS"/>
</dbReference>
<evidence type="ECO:0000256" key="8">
    <source>
        <dbReference type="SAM" id="Phobius"/>
    </source>
</evidence>
<dbReference type="PANTHER" id="PTHR23502:SF132">
    <property type="entry name" value="POLYAMINE TRANSPORTER 2-RELATED"/>
    <property type="match status" value="1"/>
</dbReference>
<sequence length="386" mass="41067">MIGPFTTDMYLPAFSAIAEGLDTLVPEVGYSLSSYFAGICIGQLIHGPLIDRFGRRNPLLIFLSLYIIMSLACSWTNSIEGLIIFRFFQAFAGSCGMVVNRAVVRDLFPPGETAKVFSKLILVMGVAPIIAPTVGGFVVEDWGWRAVFWVLASIGAVVLAAVIWSLPESKAPDKSVSLRLPAVMRNYGKTLANPLFIPFVIAGAMNTGGLFAYISGSSYVYIDLYGLDVKTFGWIFGGNAACFILGSQINRIFLKYSQSHKVVIPMVAFQLLNGIILAFMVYQGTITLPIMIVLIGFYTLCLGMVGPNALALALSPFTENVGVASAALGSVQMGMGALASALVSLFAGGSALSMAAVMAGATAIGLIGLIFGVRMIRRTEWMVAGT</sequence>
<reference evidence="10 11" key="1">
    <citation type="submission" date="2017-10" db="EMBL/GenBank/DDBJ databases">
        <title>The draft genome sequence of Lewinella nigricans NBRC 102662.</title>
        <authorList>
            <person name="Wang K."/>
        </authorList>
    </citation>
    <scope>NUCLEOTIDE SEQUENCE [LARGE SCALE GENOMIC DNA]</scope>
    <source>
        <strain evidence="10 11">NBRC 102662</strain>
    </source>
</reference>
<keyword evidence="6 8" id="KW-1133">Transmembrane helix</keyword>
<feature type="transmembrane region" description="Helical" evidence="8">
    <location>
        <begin position="146"/>
        <end position="166"/>
    </location>
</feature>
<dbReference type="CDD" id="cd17320">
    <property type="entry name" value="MFS_MdfA_MDR_like"/>
    <property type="match status" value="1"/>
</dbReference>
<dbReference type="PANTHER" id="PTHR23502">
    <property type="entry name" value="MAJOR FACILITATOR SUPERFAMILY"/>
    <property type="match status" value="1"/>
</dbReference>
<evidence type="ECO:0000256" key="1">
    <source>
        <dbReference type="ARBA" id="ARBA00004651"/>
    </source>
</evidence>
<feature type="transmembrane region" description="Helical" evidence="8">
    <location>
        <begin position="321"/>
        <end position="346"/>
    </location>
</feature>
<evidence type="ECO:0000313" key="11">
    <source>
        <dbReference type="Proteomes" id="UP000223913"/>
    </source>
</evidence>
<dbReference type="InterPro" id="IPR004812">
    <property type="entry name" value="Efflux_drug-R_Bcr/CmlA"/>
</dbReference>
<evidence type="ECO:0000256" key="7">
    <source>
        <dbReference type="ARBA" id="ARBA00023136"/>
    </source>
</evidence>
<dbReference type="GO" id="GO:1990961">
    <property type="term" value="P:xenobiotic detoxification by transmembrane export across the plasma membrane"/>
    <property type="evidence" value="ECO:0007669"/>
    <property type="project" value="InterPro"/>
</dbReference>
<proteinExistence type="inferred from homology"/>
<keyword evidence="4" id="KW-1003">Cell membrane</keyword>
<gene>
    <name evidence="10" type="ORF">CRP01_11730</name>
</gene>
<comment type="caution">
    <text evidence="10">The sequence shown here is derived from an EMBL/GenBank/DDBJ whole genome shotgun (WGS) entry which is preliminary data.</text>
</comment>
<protein>
    <submittedName>
        <fullName evidence="10">Bcr/CflA family drug resistance efflux transporter</fullName>
    </submittedName>
</protein>
<evidence type="ECO:0000313" key="10">
    <source>
        <dbReference type="EMBL" id="PHN06481.1"/>
    </source>
</evidence>
<comment type="similarity">
    <text evidence="2">Belongs to the major facilitator superfamily. Bcr/CmlA family.</text>
</comment>
<keyword evidence="7 8" id="KW-0472">Membrane</keyword>
<dbReference type="PROSITE" id="PS50850">
    <property type="entry name" value="MFS"/>
    <property type="match status" value="1"/>
</dbReference>
<feature type="transmembrane region" description="Helical" evidence="8">
    <location>
        <begin position="288"/>
        <end position="314"/>
    </location>
</feature>
<organism evidence="10 11">
    <name type="scientific">Flavilitoribacter nigricans (strain ATCC 23147 / DSM 23189 / NBRC 102662 / NCIMB 1420 / SS-2)</name>
    <name type="common">Lewinella nigricans</name>
    <dbReference type="NCBI Taxonomy" id="1122177"/>
    <lineage>
        <taxon>Bacteria</taxon>
        <taxon>Pseudomonadati</taxon>
        <taxon>Bacteroidota</taxon>
        <taxon>Saprospiria</taxon>
        <taxon>Saprospirales</taxon>
        <taxon>Lewinellaceae</taxon>
        <taxon>Flavilitoribacter</taxon>
    </lineage>
</organism>
<name>A0A2D0ND93_FLAN2</name>
<feature type="transmembrane region" description="Helical" evidence="8">
    <location>
        <begin position="116"/>
        <end position="134"/>
    </location>
</feature>
<accession>A0A2D0ND93</accession>
<dbReference type="Proteomes" id="UP000223913">
    <property type="component" value="Unassembled WGS sequence"/>
</dbReference>
<evidence type="ECO:0000256" key="5">
    <source>
        <dbReference type="ARBA" id="ARBA00022692"/>
    </source>
</evidence>
<dbReference type="Gene3D" id="1.20.1720.10">
    <property type="entry name" value="Multidrug resistance protein D"/>
    <property type="match status" value="1"/>
</dbReference>
<dbReference type="SUPFAM" id="SSF103473">
    <property type="entry name" value="MFS general substrate transporter"/>
    <property type="match status" value="1"/>
</dbReference>
<dbReference type="AlphaFoldDB" id="A0A2D0ND93"/>
<dbReference type="InterPro" id="IPR036259">
    <property type="entry name" value="MFS_trans_sf"/>
</dbReference>
<feature type="transmembrane region" description="Helical" evidence="8">
    <location>
        <begin position="352"/>
        <end position="373"/>
    </location>
</feature>
<dbReference type="EMBL" id="PDUD01000018">
    <property type="protein sequence ID" value="PHN06481.1"/>
    <property type="molecule type" value="Genomic_DNA"/>
</dbReference>
<feature type="transmembrane region" description="Helical" evidence="8">
    <location>
        <begin position="262"/>
        <end position="282"/>
    </location>
</feature>
<keyword evidence="5 8" id="KW-0812">Transmembrane</keyword>
<evidence type="ECO:0000256" key="6">
    <source>
        <dbReference type="ARBA" id="ARBA00022989"/>
    </source>
</evidence>
<dbReference type="Pfam" id="PF07690">
    <property type="entry name" value="MFS_1"/>
    <property type="match status" value="1"/>
</dbReference>
<dbReference type="OrthoDB" id="9800416at2"/>
<feature type="domain" description="Major facilitator superfamily (MFS) profile" evidence="9">
    <location>
        <begin position="1"/>
        <end position="380"/>
    </location>
</feature>
<evidence type="ECO:0000256" key="4">
    <source>
        <dbReference type="ARBA" id="ARBA00022475"/>
    </source>
</evidence>
<keyword evidence="11" id="KW-1185">Reference proteome</keyword>
<evidence type="ECO:0000259" key="9">
    <source>
        <dbReference type="PROSITE" id="PS50850"/>
    </source>
</evidence>
<comment type="subcellular location">
    <subcellularLocation>
        <location evidence="1">Cell membrane</location>
        <topology evidence="1">Multi-pass membrane protein</topology>
    </subcellularLocation>
</comment>
<dbReference type="GO" id="GO:0015385">
    <property type="term" value="F:sodium:proton antiporter activity"/>
    <property type="evidence" value="ECO:0007669"/>
    <property type="project" value="TreeGrafter"/>
</dbReference>
<dbReference type="NCBIfam" id="TIGR00710">
    <property type="entry name" value="efflux_Bcr_CflA"/>
    <property type="match status" value="1"/>
</dbReference>
<feature type="transmembrane region" description="Helical" evidence="8">
    <location>
        <begin position="83"/>
        <end position="104"/>
    </location>
</feature>
<dbReference type="InterPro" id="IPR020846">
    <property type="entry name" value="MFS_dom"/>
</dbReference>
<dbReference type="GO" id="GO:0042910">
    <property type="term" value="F:xenobiotic transmembrane transporter activity"/>
    <property type="evidence" value="ECO:0007669"/>
    <property type="project" value="InterPro"/>
</dbReference>